<evidence type="ECO:0000256" key="1">
    <source>
        <dbReference type="ARBA" id="ARBA00004141"/>
    </source>
</evidence>
<dbReference type="CDD" id="cd07042">
    <property type="entry name" value="STAS_SulP_like_sulfate_transporter"/>
    <property type="match status" value="1"/>
</dbReference>
<dbReference type="Gene3D" id="3.30.750.24">
    <property type="entry name" value="STAS domain"/>
    <property type="match status" value="1"/>
</dbReference>
<gene>
    <name evidence="7" type="ORF">SDC9_08635</name>
</gene>
<feature type="transmembrane region" description="Helical" evidence="5">
    <location>
        <begin position="21"/>
        <end position="42"/>
    </location>
</feature>
<feature type="transmembrane region" description="Helical" evidence="5">
    <location>
        <begin position="210"/>
        <end position="233"/>
    </location>
</feature>
<dbReference type="EMBL" id="VSSQ01000019">
    <property type="protein sequence ID" value="MPL63015.1"/>
    <property type="molecule type" value="Genomic_DNA"/>
</dbReference>
<dbReference type="AlphaFoldDB" id="A0A644T7V6"/>
<evidence type="ECO:0000256" key="4">
    <source>
        <dbReference type="ARBA" id="ARBA00023136"/>
    </source>
</evidence>
<dbReference type="PANTHER" id="PTHR11814">
    <property type="entry name" value="SULFATE TRANSPORTER"/>
    <property type="match status" value="1"/>
</dbReference>
<dbReference type="Pfam" id="PF00916">
    <property type="entry name" value="Sulfate_transp"/>
    <property type="match status" value="1"/>
</dbReference>
<keyword evidence="2 5" id="KW-0812">Transmembrane</keyword>
<dbReference type="GO" id="GO:0055085">
    <property type="term" value="P:transmembrane transport"/>
    <property type="evidence" value="ECO:0007669"/>
    <property type="project" value="InterPro"/>
</dbReference>
<evidence type="ECO:0000256" key="2">
    <source>
        <dbReference type="ARBA" id="ARBA00022692"/>
    </source>
</evidence>
<evidence type="ECO:0000259" key="6">
    <source>
        <dbReference type="PROSITE" id="PS50801"/>
    </source>
</evidence>
<comment type="subcellular location">
    <subcellularLocation>
        <location evidence="1">Membrane</location>
        <topology evidence="1">Multi-pass membrane protein</topology>
    </subcellularLocation>
</comment>
<feature type="transmembrane region" description="Helical" evidence="5">
    <location>
        <begin position="54"/>
        <end position="70"/>
    </location>
</feature>
<proteinExistence type="predicted"/>
<evidence type="ECO:0000256" key="5">
    <source>
        <dbReference type="SAM" id="Phobius"/>
    </source>
</evidence>
<reference evidence="7" key="1">
    <citation type="submission" date="2019-08" db="EMBL/GenBank/DDBJ databases">
        <authorList>
            <person name="Kucharzyk K."/>
            <person name="Murdoch R.W."/>
            <person name="Higgins S."/>
            <person name="Loffler F."/>
        </authorList>
    </citation>
    <scope>NUCLEOTIDE SEQUENCE</scope>
</reference>
<feature type="transmembrane region" description="Helical" evidence="5">
    <location>
        <begin position="333"/>
        <end position="366"/>
    </location>
</feature>
<dbReference type="InterPro" id="IPR036513">
    <property type="entry name" value="STAS_dom_sf"/>
</dbReference>
<feature type="transmembrane region" description="Helical" evidence="5">
    <location>
        <begin position="387"/>
        <end position="418"/>
    </location>
</feature>
<sequence>MLKSAKELFPILKWGKTYNKSFLRLDVIAGITVGAITIPEAIAYSSLAGLPPQAGLYAAFAALIVYFIFGTSNQLSVGPTSAISILVGSTIGTITIINPSNFWAIASFVGLLVGIFSIVAWLLHMEFISRIISRSVLTGFSAGAAVYIMATQLSKLMGIDGAVTGGFFDRIAFIGTHLYEINIITLVIGILAIVYLILSEKYLSKLPNALIIVALPILLFSFTDLSWLGVSLVGNIPAGLPTFEIPKIPSVDLGLLVNLAAFCFILSYVEGMGTTKIMGLKRDDDSADSNKELLALGLANISSSIAQGFPVGGSFSRSAINEESGSQSPFSSLFSAIIVIIVILFFTEFFSNLPQTILAAIIIVAVTKIFNLKELKRYYQISKKELIYALVTAGGVLFLGILQGVVVGVIISVLGILYNIYNPHIVELGRVKGTKLYKDIKFHDPDESISNILILRIDGAQVFLNSENIDNEILKRIKYRKGISVLVLDMGNTDYLDMAGAENLELLNDTLAKKGIELRLAHLNSPVRKLLWKMGLNKKLNMYKGIYPTIDDIVNNWEKKEYDVEKEK</sequence>
<dbReference type="Pfam" id="PF01740">
    <property type="entry name" value="STAS"/>
    <property type="match status" value="1"/>
</dbReference>
<evidence type="ECO:0000313" key="7">
    <source>
        <dbReference type="EMBL" id="MPL63015.1"/>
    </source>
</evidence>
<feature type="transmembrane region" description="Helical" evidence="5">
    <location>
        <begin position="135"/>
        <end position="157"/>
    </location>
</feature>
<evidence type="ECO:0000256" key="3">
    <source>
        <dbReference type="ARBA" id="ARBA00022989"/>
    </source>
</evidence>
<keyword evidence="3 5" id="KW-1133">Transmembrane helix</keyword>
<protein>
    <submittedName>
        <fullName evidence="7">Putative sulfate transporter</fullName>
    </submittedName>
</protein>
<feature type="domain" description="STAS" evidence="6">
    <location>
        <begin position="442"/>
        <end position="557"/>
    </location>
</feature>
<keyword evidence="4 5" id="KW-0472">Membrane</keyword>
<dbReference type="SUPFAM" id="SSF52091">
    <property type="entry name" value="SpoIIaa-like"/>
    <property type="match status" value="1"/>
</dbReference>
<name>A0A644T7V6_9ZZZZ</name>
<organism evidence="7">
    <name type="scientific">bioreactor metagenome</name>
    <dbReference type="NCBI Taxonomy" id="1076179"/>
    <lineage>
        <taxon>unclassified sequences</taxon>
        <taxon>metagenomes</taxon>
        <taxon>ecological metagenomes</taxon>
    </lineage>
</organism>
<feature type="transmembrane region" description="Helical" evidence="5">
    <location>
        <begin position="77"/>
        <end position="97"/>
    </location>
</feature>
<dbReference type="InterPro" id="IPR011547">
    <property type="entry name" value="SLC26A/SulP_dom"/>
</dbReference>
<dbReference type="InterPro" id="IPR001902">
    <property type="entry name" value="SLC26A/SulP_fam"/>
</dbReference>
<dbReference type="GO" id="GO:0016020">
    <property type="term" value="C:membrane"/>
    <property type="evidence" value="ECO:0007669"/>
    <property type="project" value="UniProtKB-SubCell"/>
</dbReference>
<feature type="transmembrane region" description="Helical" evidence="5">
    <location>
        <begin position="177"/>
        <end position="198"/>
    </location>
</feature>
<comment type="caution">
    <text evidence="7">The sequence shown here is derived from an EMBL/GenBank/DDBJ whole genome shotgun (WGS) entry which is preliminary data.</text>
</comment>
<dbReference type="PROSITE" id="PS50801">
    <property type="entry name" value="STAS"/>
    <property type="match status" value="1"/>
</dbReference>
<dbReference type="InterPro" id="IPR002645">
    <property type="entry name" value="STAS_dom"/>
</dbReference>
<accession>A0A644T7V6</accession>
<feature type="transmembrane region" description="Helical" evidence="5">
    <location>
        <begin position="253"/>
        <end position="272"/>
    </location>
</feature>
<feature type="transmembrane region" description="Helical" evidence="5">
    <location>
        <begin position="103"/>
        <end position="123"/>
    </location>
</feature>